<dbReference type="WBParaSite" id="Hba_04872">
    <property type="protein sequence ID" value="Hba_04872"/>
    <property type="gene ID" value="Hba_04872"/>
</dbReference>
<name>A0A1I7WIS6_HETBA</name>
<dbReference type="Proteomes" id="UP000095283">
    <property type="component" value="Unplaced"/>
</dbReference>
<dbReference type="InterPro" id="IPR035441">
    <property type="entry name" value="TFIIS/LEDGF_dom_sf"/>
</dbReference>
<dbReference type="InterPro" id="IPR051037">
    <property type="entry name" value="RNAPII_TF_IWS1"/>
</dbReference>
<dbReference type="InterPro" id="IPR017923">
    <property type="entry name" value="TFIIS_N"/>
</dbReference>
<keyword evidence="4" id="KW-1185">Reference proteome</keyword>
<keyword evidence="2" id="KW-0539">Nucleus</keyword>
<comment type="similarity">
    <text evidence="1">Belongs to the IWS1 family.</text>
</comment>
<dbReference type="PROSITE" id="PS51319">
    <property type="entry name" value="TFIIS_N"/>
    <property type="match status" value="1"/>
</dbReference>
<feature type="domain" description="TFIIS N-terminal" evidence="3">
    <location>
        <begin position="12"/>
        <end position="90"/>
    </location>
</feature>
<protein>
    <submittedName>
        <fullName evidence="5">TFIIS N-terminal domain-containing protein</fullName>
    </submittedName>
</protein>
<reference evidence="5" key="1">
    <citation type="submission" date="2016-11" db="UniProtKB">
        <authorList>
            <consortium name="WormBaseParasite"/>
        </authorList>
    </citation>
    <scope>IDENTIFICATION</scope>
</reference>
<evidence type="ECO:0000313" key="5">
    <source>
        <dbReference type="WBParaSite" id="Hba_04872"/>
    </source>
</evidence>
<dbReference type="Pfam" id="PF08711">
    <property type="entry name" value="Med26"/>
    <property type="match status" value="1"/>
</dbReference>
<dbReference type="PANTHER" id="PTHR46010">
    <property type="entry name" value="PROTEIN IWS1 HOMOLOG"/>
    <property type="match status" value="1"/>
</dbReference>
<sequence length="192" mass="21631">MVEAMIDGGMMSAVSEWLAPLPDKSLPALEIRTELLKILQGFGRLEQSILKQSGLGKAVMLLYKHPRETKSNKEMAAKLIREWARPIFQVFIPMISICPLTNEAVSSKTHILSEELRPGDKGYVGRARVPKPSTKDYVVRPKSLVEGEFKGERKGKAYSRLDKTQRDFMERTKKFKAKRAVGVSLEGRNMAL</sequence>
<evidence type="ECO:0000256" key="2">
    <source>
        <dbReference type="PROSITE-ProRule" id="PRU00649"/>
    </source>
</evidence>
<dbReference type="PANTHER" id="PTHR46010:SF1">
    <property type="entry name" value="PROTEIN IWS1 HOMOLOG"/>
    <property type="match status" value="1"/>
</dbReference>
<dbReference type="GO" id="GO:0005634">
    <property type="term" value="C:nucleus"/>
    <property type="evidence" value="ECO:0007669"/>
    <property type="project" value="UniProtKB-SubCell"/>
</dbReference>
<evidence type="ECO:0000256" key="1">
    <source>
        <dbReference type="ARBA" id="ARBA00037992"/>
    </source>
</evidence>
<evidence type="ECO:0000313" key="4">
    <source>
        <dbReference type="Proteomes" id="UP000095283"/>
    </source>
</evidence>
<proteinExistence type="inferred from homology"/>
<accession>A0A1I7WIS6</accession>
<evidence type="ECO:0000259" key="3">
    <source>
        <dbReference type="PROSITE" id="PS51319"/>
    </source>
</evidence>
<comment type="subcellular location">
    <subcellularLocation>
        <location evidence="2">Nucleus</location>
    </subcellularLocation>
</comment>
<dbReference type="Gene3D" id="1.20.930.10">
    <property type="entry name" value="Conserved domain common to transcription factors TFIIS, elongin A, CRSP70"/>
    <property type="match status" value="1"/>
</dbReference>
<organism evidence="4 5">
    <name type="scientific">Heterorhabditis bacteriophora</name>
    <name type="common">Entomopathogenic nematode worm</name>
    <dbReference type="NCBI Taxonomy" id="37862"/>
    <lineage>
        <taxon>Eukaryota</taxon>
        <taxon>Metazoa</taxon>
        <taxon>Ecdysozoa</taxon>
        <taxon>Nematoda</taxon>
        <taxon>Chromadorea</taxon>
        <taxon>Rhabditida</taxon>
        <taxon>Rhabditina</taxon>
        <taxon>Rhabditomorpha</taxon>
        <taxon>Strongyloidea</taxon>
        <taxon>Heterorhabditidae</taxon>
        <taxon>Heterorhabditis</taxon>
    </lineage>
</organism>
<dbReference type="GO" id="GO:0016973">
    <property type="term" value="P:poly(A)+ mRNA export from nucleus"/>
    <property type="evidence" value="ECO:0007669"/>
    <property type="project" value="TreeGrafter"/>
</dbReference>
<dbReference type="AlphaFoldDB" id="A0A1I7WIS6"/>